<dbReference type="Pfam" id="PF07833">
    <property type="entry name" value="Cu_amine_oxidN1"/>
    <property type="match status" value="1"/>
</dbReference>
<feature type="signal peptide" evidence="1">
    <location>
        <begin position="1"/>
        <end position="25"/>
    </location>
</feature>
<evidence type="ECO:0000313" key="4">
    <source>
        <dbReference type="Proteomes" id="UP000195455"/>
    </source>
</evidence>
<dbReference type="Gene3D" id="3.30.457.10">
    <property type="entry name" value="Copper amine oxidase-like, N-terminal domain"/>
    <property type="match status" value="1"/>
</dbReference>
<dbReference type="AlphaFoldDB" id="A0A1Y3UKC8"/>
<protein>
    <recommendedName>
        <fullName evidence="2">Copper amine oxidase-like N-terminal domain-containing protein</fullName>
    </recommendedName>
</protein>
<dbReference type="InterPro" id="IPR036582">
    <property type="entry name" value="Mao_N_sf"/>
</dbReference>
<dbReference type="EMBL" id="NFHM01000001">
    <property type="protein sequence ID" value="OUN45850.1"/>
    <property type="molecule type" value="Genomic_DNA"/>
</dbReference>
<proteinExistence type="predicted"/>
<evidence type="ECO:0000313" key="3">
    <source>
        <dbReference type="EMBL" id="OUN45850.1"/>
    </source>
</evidence>
<dbReference type="Proteomes" id="UP000195455">
    <property type="component" value="Unassembled WGS sequence"/>
</dbReference>
<dbReference type="InterPro" id="IPR012854">
    <property type="entry name" value="Cu_amine_oxidase-like_N"/>
</dbReference>
<evidence type="ECO:0000256" key="1">
    <source>
        <dbReference type="SAM" id="SignalP"/>
    </source>
</evidence>
<feature type="domain" description="Copper amine oxidase-like N-terminal" evidence="2">
    <location>
        <begin position="238"/>
        <end position="308"/>
    </location>
</feature>
<keyword evidence="1" id="KW-0732">Signal</keyword>
<reference evidence="4" key="1">
    <citation type="submission" date="2017-04" db="EMBL/GenBank/DDBJ databases">
        <title>Function of individual gut microbiota members based on whole genome sequencing of pure cultures obtained from chicken caecum.</title>
        <authorList>
            <person name="Medvecky M."/>
            <person name="Cejkova D."/>
            <person name="Polansky O."/>
            <person name="Karasova D."/>
            <person name="Kubasova T."/>
            <person name="Cizek A."/>
            <person name="Rychlik I."/>
        </authorList>
    </citation>
    <scope>NUCLEOTIDE SEQUENCE [LARGE SCALE GENOMIC DNA]</scope>
    <source>
        <strain evidence="4">An75</strain>
    </source>
</reference>
<feature type="chain" id="PRO_5038577132" description="Copper amine oxidase-like N-terminal domain-containing protein" evidence="1">
    <location>
        <begin position="26"/>
        <end position="311"/>
    </location>
</feature>
<dbReference type="RefSeq" id="WP_087988537.1">
    <property type="nucleotide sequence ID" value="NZ_NFHM01000001.1"/>
</dbReference>
<evidence type="ECO:0000259" key="2">
    <source>
        <dbReference type="Pfam" id="PF07833"/>
    </source>
</evidence>
<dbReference type="SUPFAM" id="SSF55383">
    <property type="entry name" value="Copper amine oxidase, domain N"/>
    <property type="match status" value="1"/>
</dbReference>
<sequence length="311" mass="32782">MKKNLNKVLALTLAFTVVGSTAAYAEVMKGETTATPVPISAEADDQAEASAYISNTGKITEVADTEDGNKVFTMDNENGGLRFVVAPTTTIVDRETGSVITADKLTEGTEVAVIYSAMAPMGMSMPPYMGQVTAVVANADKGSISVGHFNDDLLNEKDLLQLNISEDTTILTTLGTKSILSADDVKGKDAVVFYDITTRSIPAQTNPSLVLLLEEREAATEDTEEVTADTKSVEAPEMVALRDAAEAKGYSVKWQGKTAPVVLEKDGMTAQISLGSTTYVVEGDMAMTSAAAAELTDGVLYVSADVVENLK</sequence>
<gene>
    <name evidence="3" type="ORF">B5G26_02195</name>
</gene>
<comment type="caution">
    <text evidence="3">The sequence shown here is derived from an EMBL/GenBank/DDBJ whole genome shotgun (WGS) entry which is preliminary data.</text>
</comment>
<accession>A0A1Y3UKC8</accession>
<organism evidence="3 4">
    <name type="scientific">Anaerotignum lactatifermentans</name>
    <dbReference type="NCBI Taxonomy" id="160404"/>
    <lineage>
        <taxon>Bacteria</taxon>
        <taxon>Bacillati</taxon>
        <taxon>Bacillota</taxon>
        <taxon>Clostridia</taxon>
        <taxon>Lachnospirales</taxon>
        <taxon>Anaerotignaceae</taxon>
        <taxon>Anaerotignum</taxon>
    </lineage>
</organism>
<name>A0A1Y3UKC8_9FIRM</name>